<evidence type="ECO:0000256" key="1">
    <source>
        <dbReference type="ARBA" id="ARBA00006484"/>
    </source>
</evidence>
<accession>M5GEE2</accession>
<dbReference type="STRING" id="1858805.M5GEE2"/>
<proteinExistence type="inferred from homology"/>
<dbReference type="PANTHER" id="PTHR43976">
    <property type="entry name" value="SHORT CHAIN DEHYDROGENASE"/>
    <property type="match status" value="1"/>
</dbReference>
<dbReference type="InterPro" id="IPR036291">
    <property type="entry name" value="NAD(P)-bd_dom_sf"/>
</dbReference>
<evidence type="ECO:0000313" key="4">
    <source>
        <dbReference type="Proteomes" id="UP000030653"/>
    </source>
</evidence>
<organism evidence="3 4">
    <name type="scientific">Dacryopinax primogenitus (strain DJM 731)</name>
    <name type="common">Brown rot fungus</name>
    <dbReference type="NCBI Taxonomy" id="1858805"/>
    <lineage>
        <taxon>Eukaryota</taxon>
        <taxon>Fungi</taxon>
        <taxon>Dikarya</taxon>
        <taxon>Basidiomycota</taxon>
        <taxon>Agaricomycotina</taxon>
        <taxon>Dacrymycetes</taxon>
        <taxon>Dacrymycetales</taxon>
        <taxon>Dacrymycetaceae</taxon>
        <taxon>Dacryopinax</taxon>
    </lineage>
</organism>
<dbReference type="RefSeq" id="XP_040630067.1">
    <property type="nucleotide sequence ID" value="XM_040774968.1"/>
</dbReference>
<dbReference type="AlphaFoldDB" id="M5GEE2"/>
<dbReference type="InterPro" id="IPR051911">
    <property type="entry name" value="SDR_oxidoreductase"/>
</dbReference>
<dbReference type="OrthoDB" id="1274115at2759"/>
<dbReference type="PANTHER" id="PTHR43976:SF16">
    <property type="entry name" value="SHORT-CHAIN DEHYDROGENASE_REDUCTASE FAMILY PROTEIN"/>
    <property type="match status" value="1"/>
</dbReference>
<reference evidence="3 4" key="1">
    <citation type="journal article" date="2012" name="Science">
        <title>The Paleozoic origin of enzymatic lignin decomposition reconstructed from 31 fungal genomes.</title>
        <authorList>
            <person name="Floudas D."/>
            <person name="Binder M."/>
            <person name="Riley R."/>
            <person name="Barry K."/>
            <person name="Blanchette R.A."/>
            <person name="Henrissat B."/>
            <person name="Martinez A.T."/>
            <person name="Otillar R."/>
            <person name="Spatafora J.W."/>
            <person name="Yadav J.S."/>
            <person name="Aerts A."/>
            <person name="Benoit I."/>
            <person name="Boyd A."/>
            <person name="Carlson A."/>
            <person name="Copeland A."/>
            <person name="Coutinho P.M."/>
            <person name="de Vries R.P."/>
            <person name="Ferreira P."/>
            <person name="Findley K."/>
            <person name="Foster B."/>
            <person name="Gaskell J."/>
            <person name="Glotzer D."/>
            <person name="Gorecki P."/>
            <person name="Heitman J."/>
            <person name="Hesse C."/>
            <person name="Hori C."/>
            <person name="Igarashi K."/>
            <person name="Jurgens J.A."/>
            <person name="Kallen N."/>
            <person name="Kersten P."/>
            <person name="Kohler A."/>
            <person name="Kuees U."/>
            <person name="Kumar T.K.A."/>
            <person name="Kuo A."/>
            <person name="LaButti K."/>
            <person name="Larrondo L.F."/>
            <person name="Lindquist E."/>
            <person name="Ling A."/>
            <person name="Lombard V."/>
            <person name="Lucas S."/>
            <person name="Lundell T."/>
            <person name="Martin R."/>
            <person name="McLaughlin D.J."/>
            <person name="Morgenstern I."/>
            <person name="Morin E."/>
            <person name="Murat C."/>
            <person name="Nagy L.G."/>
            <person name="Nolan M."/>
            <person name="Ohm R.A."/>
            <person name="Patyshakuliyeva A."/>
            <person name="Rokas A."/>
            <person name="Ruiz-Duenas F.J."/>
            <person name="Sabat G."/>
            <person name="Salamov A."/>
            <person name="Samejima M."/>
            <person name="Schmutz J."/>
            <person name="Slot J.C."/>
            <person name="St John F."/>
            <person name="Stenlid J."/>
            <person name="Sun H."/>
            <person name="Sun S."/>
            <person name="Syed K."/>
            <person name="Tsang A."/>
            <person name="Wiebenga A."/>
            <person name="Young D."/>
            <person name="Pisabarro A."/>
            <person name="Eastwood D.C."/>
            <person name="Martin F."/>
            <person name="Cullen D."/>
            <person name="Grigoriev I.V."/>
            <person name="Hibbett D.S."/>
        </authorList>
    </citation>
    <scope>NUCLEOTIDE SEQUENCE [LARGE SCALE GENOMIC DNA]</scope>
    <source>
        <strain evidence="3 4">DJM-731 SS1</strain>
    </source>
</reference>
<dbReference type="InterPro" id="IPR002347">
    <property type="entry name" value="SDR_fam"/>
</dbReference>
<dbReference type="HOGENOM" id="CLU_010194_2_10_1"/>
<sequence length="197" mass="21587">MGQETKEPKVWFSALSGFGRVMTEHALAQGDNCVATSIDPSSLEDLEKQYGPSRLLNLQLDVTKPEEIISAFKAAKEHFGHVDIVLNNAGLGMFGIVEVVPEAMARKVFDVNFWGCVGVTKEAVRFFREENPKGRGGKLLVMSSATGLGVTEFLGYYSARRARLHISIEAITTAVACEIKPEWNIQVPDLTGSHFPC</sequence>
<evidence type="ECO:0000313" key="3">
    <source>
        <dbReference type="EMBL" id="EJU03173.1"/>
    </source>
</evidence>
<comment type="similarity">
    <text evidence="1">Belongs to the short-chain dehydrogenases/reductases (SDR) family.</text>
</comment>
<name>M5GEE2_DACPD</name>
<dbReference type="Gene3D" id="3.40.50.720">
    <property type="entry name" value="NAD(P)-binding Rossmann-like Domain"/>
    <property type="match status" value="1"/>
</dbReference>
<dbReference type="SUPFAM" id="SSF51735">
    <property type="entry name" value="NAD(P)-binding Rossmann-fold domains"/>
    <property type="match status" value="1"/>
</dbReference>
<protein>
    <submittedName>
        <fullName evidence="3">NADP-binding protein</fullName>
    </submittedName>
</protein>
<dbReference type="OMA" id="ICAIIDR"/>
<dbReference type="GeneID" id="63690030"/>
<dbReference type="GO" id="GO:0016491">
    <property type="term" value="F:oxidoreductase activity"/>
    <property type="evidence" value="ECO:0007669"/>
    <property type="project" value="UniProtKB-KW"/>
</dbReference>
<dbReference type="Pfam" id="PF00106">
    <property type="entry name" value="adh_short"/>
    <property type="match status" value="1"/>
</dbReference>
<keyword evidence="2" id="KW-0560">Oxidoreductase</keyword>
<dbReference type="Proteomes" id="UP000030653">
    <property type="component" value="Unassembled WGS sequence"/>
</dbReference>
<keyword evidence="4" id="KW-1185">Reference proteome</keyword>
<gene>
    <name evidence="3" type="ORF">DACRYDRAFT_50095</name>
</gene>
<evidence type="ECO:0000256" key="2">
    <source>
        <dbReference type="ARBA" id="ARBA00023002"/>
    </source>
</evidence>
<dbReference type="EMBL" id="JH795860">
    <property type="protein sequence ID" value="EJU03173.1"/>
    <property type="molecule type" value="Genomic_DNA"/>
</dbReference>